<dbReference type="SUPFAM" id="SSF50044">
    <property type="entry name" value="SH3-domain"/>
    <property type="match status" value="1"/>
</dbReference>
<keyword evidence="3 4" id="KW-0862">Zinc</keyword>
<dbReference type="PANTHER" id="PTHR14493:SF50">
    <property type="entry name" value="RING FINGER PROTEIN UNKEMPT"/>
    <property type="match status" value="1"/>
</dbReference>
<proteinExistence type="predicted"/>
<evidence type="ECO:0000313" key="7">
    <source>
        <dbReference type="EMBL" id="CEM19535.1"/>
    </source>
</evidence>
<dbReference type="Proteomes" id="UP000041254">
    <property type="component" value="Unassembled WGS sequence"/>
</dbReference>
<dbReference type="OrthoDB" id="20534at2759"/>
<dbReference type="PANTHER" id="PTHR14493">
    <property type="entry name" value="UNKEMPT FAMILY MEMBER"/>
    <property type="match status" value="1"/>
</dbReference>
<reference evidence="7 8" key="1">
    <citation type="submission" date="2014-11" db="EMBL/GenBank/DDBJ databases">
        <authorList>
            <person name="Zhu J."/>
            <person name="Qi W."/>
            <person name="Song R."/>
        </authorList>
    </citation>
    <scope>NUCLEOTIDE SEQUENCE [LARGE SCALE GENOMIC DNA]</scope>
</reference>
<dbReference type="PROSITE" id="PS50103">
    <property type="entry name" value="ZF_C3H1"/>
    <property type="match status" value="2"/>
</dbReference>
<dbReference type="InterPro" id="IPR045234">
    <property type="entry name" value="Unkempt-like"/>
</dbReference>
<evidence type="ECO:0000256" key="5">
    <source>
        <dbReference type="SAM" id="MobiDB-lite"/>
    </source>
</evidence>
<dbReference type="AlphaFoldDB" id="A0A0G4FXE5"/>
<dbReference type="InParanoid" id="A0A0G4FXE5"/>
<accession>A0A0G4FXE5</accession>
<evidence type="ECO:0000256" key="4">
    <source>
        <dbReference type="PROSITE-ProRule" id="PRU00723"/>
    </source>
</evidence>
<feature type="domain" description="C3H1-type" evidence="6">
    <location>
        <begin position="51"/>
        <end position="93"/>
    </location>
</feature>
<keyword evidence="2 4" id="KW-0863">Zinc-finger</keyword>
<name>A0A0G4FXE5_VITBC</name>
<feature type="region of interest" description="Disordered" evidence="5">
    <location>
        <begin position="167"/>
        <end position="195"/>
    </location>
</feature>
<gene>
    <name evidence="7" type="ORF">Vbra_53</name>
</gene>
<dbReference type="EMBL" id="CDMY01000515">
    <property type="protein sequence ID" value="CEM19535.1"/>
    <property type="molecule type" value="Genomic_DNA"/>
</dbReference>
<dbReference type="GO" id="GO:0008270">
    <property type="term" value="F:zinc ion binding"/>
    <property type="evidence" value="ECO:0007669"/>
    <property type="project" value="UniProtKB-KW"/>
</dbReference>
<sequence length="355" mass="39430">MACSSLLSEADLQRFRTQPCRRNKTRDGCGYGDRRCQFSHNTFWVRRCPFYSSDPKCLRYLPLKCSAVELMEGDSVRNFCKRGGSCPYAHSREEINYHPLYYKTEVCEANQSSECKEYYCPFVHGLAEQRTPEVCKIAGFGPDGNGLPPTVKRANVVFVNKAGDPFPAVESPPSRRRVNLHKPTGQPQDSAPPTPCELPRPAIGTVTANMHPFSHQEGCQSALLLLSCGDQVSVTHTDSRGSKGWMYGTCIKGAHAGHAGWFPCAIVTFDNHSSDEQHQQHHSSGSSSRTHHSGDTPTDTPKASGAVASHTGLQVHHHDSHRAEETWQVGSRYLASRLQMMRPREWPHVLTNGSQ</sequence>
<dbReference type="InterPro" id="IPR000571">
    <property type="entry name" value="Znf_CCCH"/>
</dbReference>
<feature type="region of interest" description="Disordered" evidence="5">
    <location>
        <begin position="273"/>
        <end position="325"/>
    </location>
</feature>
<feature type="domain" description="C3H1-type" evidence="6">
    <location>
        <begin position="14"/>
        <end position="43"/>
    </location>
</feature>
<dbReference type="Gene3D" id="2.30.30.40">
    <property type="entry name" value="SH3 Domains"/>
    <property type="match status" value="1"/>
</dbReference>
<dbReference type="Gene3D" id="3.30.1370.210">
    <property type="match status" value="1"/>
</dbReference>
<dbReference type="PhylomeDB" id="A0A0G4FXE5"/>
<keyword evidence="1 4" id="KW-0479">Metal-binding</keyword>
<dbReference type="VEuPathDB" id="CryptoDB:Vbra_53"/>
<evidence type="ECO:0000256" key="1">
    <source>
        <dbReference type="ARBA" id="ARBA00022723"/>
    </source>
</evidence>
<evidence type="ECO:0000256" key="3">
    <source>
        <dbReference type="ARBA" id="ARBA00022833"/>
    </source>
</evidence>
<organism evidence="7 8">
    <name type="scientific">Vitrella brassicaformis (strain CCMP3155)</name>
    <dbReference type="NCBI Taxonomy" id="1169540"/>
    <lineage>
        <taxon>Eukaryota</taxon>
        <taxon>Sar</taxon>
        <taxon>Alveolata</taxon>
        <taxon>Colpodellida</taxon>
        <taxon>Vitrellaceae</taxon>
        <taxon>Vitrella</taxon>
    </lineage>
</organism>
<feature type="zinc finger region" description="C3H1-type" evidence="4">
    <location>
        <begin position="51"/>
        <end position="93"/>
    </location>
</feature>
<protein>
    <recommendedName>
        <fullName evidence="6">C3H1-type domain-containing protein</fullName>
    </recommendedName>
</protein>
<evidence type="ECO:0000259" key="6">
    <source>
        <dbReference type="PROSITE" id="PS50103"/>
    </source>
</evidence>
<keyword evidence="8" id="KW-1185">Reference proteome</keyword>
<evidence type="ECO:0000256" key="2">
    <source>
        <dbReference type="ARBA" id="ARBA00022771"/>
    </source>
</evidence>
<evidence type="ECO:0000313" key="8">
    <source>
        <dbReference type="Proteomes" id="UP000041254"/>
    </source>
</evidence>
<dbReference type="InterPro" id="IPR036028">
    <property type="entry name" value="SH3-like_dom_sf"/>
</dbReference>
<feature type="zinc finger region" description="C3H1-type" evidence="4">
    <location>
        <begin position="14"/>
        <end position="43"/>
    </location>
</feature>
<dbReference type="SMART" id="SM00356">
    <property type="entry name" value="ZnF_C3H1"/>
    <property type="match status" value="3"/>
</dbReference>